<name>A0A143WN40_TREPR</name>
<comment type="pathway">
    <text evidence="2">Carbohydrate degradation; pentose phosphate pathway; D-glyceraldehyde 3-phosphate and beta-D-fructose 6-phosphate from D-ribose 5-phosphate and D-xylulose 5-phosphate (non-oxidative stage): step 2/3.</text>
</comment>
<sequence length="311" mass="34513">MVSSALQFLSHHSELSLDSARFLEALRFRPTHATTNPSLILSACKNSEYKELVNDTISLHRNEGYRNIADHIKLRFCTEMLDRIPGMVSVEIDASCAFNVDASLAHARRIVQLCRRTDVRDRILVKIPATWQGVQAAAALRAEGIQCNMTLVFSMLQALVCARNGAFLISPFVGRISDLMPAMQGSSATQDQGVALALRIYSRLRQEGHATRVMAASFRCEQQVIMASACGMVTVGEHIMLRLAALRASAMPKPCPQFSEAMQHCPTPRDEHSFEHALVQNCTAWLELKHGIEAFASNETQLELLIARRLP</sequence>
<keyword evidence="6" id="KW-0570">Pentose shunt</keyword>
<dbReference type="InterPro" id="IPR013785">
    <property type="entry name" value="Aldolase_TIM"/>
</dbReference>
<dbReference type="GO" id="GO:0005737">
    <property type="term" value="C:cytoplasm"/>
    <property type="evidence" value="ECO:0007669"/>
    <property type="project" value="InterPro"/>
</dbReference>
<comment type="subunit">
    <text evidence="4">Homodimer.</text>
</comment>
<evidence type="ECO:0000256" key="4">
    <source>
        <dbReference type="ARBA" id="ARBA00011738"/>
    </source>
</evidence>
<evidence type="ECO:0000313" key="9">
    <source>
        <dbReference type="EMBL" id="CUX76605.1"/>
    </source>
</evidence>
<keyword evidence="9" id="KW-0808">Transferase</keyword>
<evidence type="ECO:0000256" key="3">
    <source>
        <dbReference type="ARBA" id="ARBA00008012"/>
    </source>
</evidence>
<evidence type="ECO:0000256" key="8">
    <source>
        <dbReference type="ARBA" id="ARBA00048810"/>
    </source>
</evidence>
<dbReference type="GO" id="GO:0005975">
    <property type="term" value="P:carbohydrate metabolic process"/>
    <property type="evidence" value="ECO:0007669"/>
    <property type="project" value="InterPro"/>
</dbReference>
<dbReference type="GO" id="GO:0004801">
    <property type="term" value="F:transaldolase activity"/>
    <property type="evidence" value="ECO:0007669"/>
    <property type="project" value="UniProtKB-EC"/>
</dbReference>
<dbReference type="Gene3D" id="3.20.20.70">
    <property type="entry name" value="Aldolase class I"/>
    <property type="match status" value="1"/>
</dbReference>
<gene>
    <name evidence="9" type="primary">talB</name>
    <name evidence="9" type="ORF">PMARG_TP00182</name>
</gene>
<evidence type="ECO:0000256" key="7">
    <source>
        <dbReference type="ARBA" id="ARBA00023270"/>
    </source>
</evidence>
<evidence type="ECO:0000256" key="6">
    <source>
        <dbReference type="ARBA" id="ARBA00023126"/>
    </source>
</evidence>
<dbReference type="Pfam" id="PF00923">
    <property type="entry name" value="TAL_FSA"/>
    <property type="match status" value="1"/>
</dbReference>
<comment type="similarity">
    <text evidence="3">Belongs to the transaldolase family. Type 1 subfamily.</text>
</comment>
<protein>
    <recommendedName>
        <fullName evidence="5">transaldolase</fullName>
        <ecNumber evidence="5">2.2.1.2</ecNumber>
    </recommendedName>
</protein>
<evidence type="ECO:0000313" key="10">
    <source>
        <dbReference type="Proteomes" id="UP000075222"/>
    </source>
</evidence>
<dbReference type="GO" id="GO:0006098">
    <property type="term" value="P:pentose-phosphate shunt"/>
    <property type="evidence" value="ECO:0007669"/>
    <property type="project" value="UniProtKB-UniPathway"/>
</dbReference>
<dbReference type="SUPFAM" id="SSF51569">
    <property type="entry name" value="Aldolase"/>
    <property type="match status" value="1"/>
</dbReference>
<dbReference type="InterPro" id="IPR004730">
    <property type="entry name" value="Transaldolase_1"/>
</dbReference>
<accession>A0A143WN40</accession>
<comment type="catalytic activity">
    <reaction evidence="8">
        <text>D-sedoheptulose 7-phosphate + D-glyceraldehyde 3-phosphate = D-erythrose 4-phosphate + beta-D-fructose 6-phosphate</text>
        <dbReference type="Rhea" id="RHEA:17053"/>
        <dbReference type="ChEBI" id="CHEBI:16897"/>
        <dbReference type="ChEBI" id="CHEBI:57483"/>
        <dbReference type="ChEBI" id="CHEBI:57634"/>
        <dbReference type="ChEBI" id="CHEBI:59776"/>
        <dbReference type="EC" id="2.2.1.2"/>
    </reaction>
</comment>
<evidence type="ECO:0000256" key="1">
    <source>
        <dbReference type="ARBA" id="ARBA00003518"/>
    </source>
</evidence>
<dbReference type="PATRIC" id="fig|189385.7.peg.207"/>
<dbReference type="CDD" id="cd00957">
    <property type="entry name" value="Transaldolase_TalAB"/>
    <property type="match status" value="1"/>
</dbReference>
<evidence type="ECO:0000256" key="2">
    <source>
        <dbReference type="ARBA" id="ARBA00004857"/>
    </source>
</evidence>
<proteinExistence type="inferred from homology"/>
<dbReference type="InterPro" id="IPR001585">
    <property type="entry name" value="TAL/FSA"/>
</dbReference>
<reference evidence="10" key="1">
    <citation type="submission" date="2016-01" db="EMBL/GenBank/DDBJ databases">
        <authorList>
            <person name="Husnik F."/>
        </authorList>
    </citation>
    <scope>NUCLEOTIDE SEQUENCE [LARGE SCALE GENOMIC DNA]</scope>
</reference>
<organism evidence="9 10">
    <name type="scientific">Tremblaya princeps</name>
    <dbReference type="NCBI Taxonomy" id="189385"/>
    <lineage>
        <taxon>Bacteria</taxon>
        <taxon>Pseudomonadati</taxon>
        <taxon>Pseudomonadota</taxon>
        <taxon>Betaproteobacteria</taxon>
        <taxon>Candidatus Tremblayella</taxon>
    </lineage>
</organism>
<dbReference type="EMBL" id="LN998829">
    <property type="protein sequence ID" value="CUX76605.1"/>
    <property type="molecule type" value="Genomic_DNA"/>
</dbReference>
<comment type="function">
    <text evidence="1">Transaldolase is important for the balance of metabolites in the pentose-phosphate pathway.</text>
</comment>
<keyword evidence="7" id="KW-0704">Schiff base</keyword>
<dbReference type="PANTHER" id="PTHR10683">
    <property type="entry name" value="TRANSALDOLASE"/>
    <property type="match status" value="1"/>
</dbReference>
<dbReference type="AlphaFoldDB" id="A0A143WN40"/>
<dbReference type="EC" id="2.2.1.2" evidence="5"/>
<evidence type="ECO:0000256" key="5">
    <source>
        <dbReference type="ARBA" id="ARBA00013151"/>
    </source>
</evidence>
<dbReference type="Proteomes" id="UP000075222">
    <property type="component" value="Chromosome I"/>
</dbReference>
<dbReference type="PANTHER" id="PTHR10683:SF18">
    <property type="entry name" value="TRANSALDOLASE"/>
    <property type="match status" value="1"/>
</dbReference>
<dbReference type="UniPathway" id="UPA00115">
    <property type="reaction ID" value="UER00414"/>
</dbReference>